<protein>
    <recommendedName>
        <fullName evidence="3">Transposase DDE domain-containing protein</fullName>
    </recommendedName>
</protein>
<proteinExistence type="predicted"/>
<organism evidence="1 2">
    <name type="scientific">Mesoterricola sediminis</name>
    <dbReference type="NCBI Taxonomy" id="2927980"/>
    <lineage>
        <taxon>Bacteria</taxon>
        <taxon>Pseudomonadati</taxon>
        <taxon>Acidobacteriota</taxon>
        <taxon>Holophagae</taxon>
        <taxon>Holophagales</taxon>
        <taxon>Holophagaceae</taxon>
        <taxon>Mesoterricola</taxon>
    </lineage>
</organism>
<dbReference type="EMBL" id="AP027081">
    <property type="protein sequence ID" value="BDU77299.1"/>
    <property type="molecule type" value="Genomic_DNA"/>
</dbReference>
<evidence type="ECO:0000313" key="2">
    <source>
        <dbReference type="Proteomes" id="UP001228113"/>
    </source>
</evidence>
<accession>A0AA48KCM6</accession>
<dbReference type="KEGG" id="msea:METESE_22570"/>
<dbReference type="RefSeq" id="WP_316410226.1">
    <property type="nucleotide sequence ID" value="NZ_AP027081.1"/>
</dbReference>
<dbReference type="Proteomes" id="UP001228113">
    <property type="component" value="Chromosome"/>
</dbReference>
<gene>
    <name evidence="1" type="ORF">METESE_22570</name>
</gene>
<dbReference type="AlphaFoldDB" id="A0AA48KCM6"/>
<name>A0AA48KCM6_9BACT</name>
<evidence type="ECO:0000313" key="1">
    <source>
        <dbReference type="EMBL" id="BDU77299.1"/>
    </source>
</evidence>
<keyword evidence="2" id="KW-1185">Reference proteome</keyword>
<sequence>MPYVQKATGDLLRKSKAPITALSTGHVALDVDVTPLDNSNSKKEGIGWTYKQFEGYAPIAAYLGEEGWALGFELREGTQHSQKETPRSWRG</sequence>
<evidence type="ECO:0008006" key="3">
    <source>
        <dbReference type="Google" id="ProtNLM"/>
    </source>
</evidence>
<reference evidence="1" key="1">
    <citation type="journal article" date="2023" name="Int. J. Syst. Evol. Microbiol.">
        <title>Mesoterricola silvestris gen. nov., sp. nov., Mesoterricola sediminis sp. nov., Geothrix oryzae sp. nov., Geothrix edaphica sp. nov., Geothrix rubra sp. nov., and Geothrix limicola sp. nov., six novel members of Acidobacteriota isolated from soils.</title>
        <authorList>
            <person name="Itoh H."/>
            <person name="Sugisawa Y."/>
            <person name="Mise K."/>
            <person name="Xu Z."/>
            <person name="Kuniyasu M."/>
            <person name="Ushijima N."/>
            <person name="Kawano K."/>
            <person name="Kobayashi E."/>
            <person name="Shiratori Y."/>
            <person name="Masuda Y."/>
            <person name="Senoo K."/>
        </authorList>
    </citation>
    <scope>NUCLEOTIDE SEQUENCE</scope>
    <source>
        <strain evidence="1">W786</strain>
    </source>
</reference>